<gene>
    <name evidence="9" type="ORF">ONB1V03_LOCUS12662</name>
</gene>
<dbReference type="PANTHER" id="PTHR11412:SF136">
    <property type="entry name" value="CD109 ANTIGEN"/>
    <property type="match status" value="1"/>
</dbReference>
<dbReference type="PROSITE" id="PS51257">
    <property type="entry name" value="PROKAR_LIPOPROTEIN"/>
    <property type="match status" value="1"/>
</dbReference>
<feature type="chain" id="PRO_5036211499" evidence="6">
    <location>
        <begin position="23"/>
        <end position="644"/>
    </location>
</feature>
<evidence type="ECO:0000256" key="1">
    <source>
        <dbReference type="ARBA" id="ARBA00005679"/>
    </source>
</evidence>
<keyword evidence="4" id="KW-0325">Glycoprotein</keyword>
<protein>
    <submittedName>
        <fullName evidence="9">Uncharacterized protein</fullName>
    </submittedName>
</protein>
<evidence type="ECO:0000313" key="9">
    <source>
        <dbReference type="EMBL" id="CAD7656022.1"/>
    </source>
</evidence>
<comment type="similarity">
    <text evidence="1">Belongs to the GILT family.</text>
</comment>
<dbReference type="EMBL" id="CAJPVJ010010419">
    <property type="protein sequence ID" value="CAG2173209.1"/>
    <property type="molecule type" value="Genomic_DNA"/>
</dbReference>
<accession>A0A7R9M9K9</accession>
<evidence type="ECO:0000256" key="4">
    <source>
        <dbReference type="ARBA" id="ARBA00023180"/>
    </source>
</evidence>
<dbReference type="OrthoDB" id="6359008at2759"/>
<feature type="region of interest" description="Disordered" evidence="5">
    <location>
        <begin position="422"/>
        <end position="442"/>
    </location>
</feature>
<evidence type="ECO:0000313" key="10">
    <source>
        <dbReference type="Proteomes" id="UP000728032"/>
    </source>
</evidence>
<sequence length="644" mass="71722">MNRKTLVGIVLVSLTIYSCCSALKISLYYETLCPDSQRFVKQQLHQAYQLFGDQISVQLIPFGNVDEYKDTNGVLKYHCQHGIQECRVVAPKHLSPNTQYHVSVSVYRVSRPLQVDVRVMGSTDNSASGSVHFDKSDTKTVSLEIGDWSDGNYTLAVDIGSGITVPFKPLFGLTRASTLDRHRELLVQFRVIVVDQSLVPKVNTLVDIYIKDENRNRIKQWTQVLVTNVIGGGDIVLTHSLDIPGNSNSYEFSVMAVHRMAPKARILCYYVREDNEEVVADAMDFEVDGLFRTDVSIDTDLKEAEPGAQVAVRVNTKPDAWVGIVGVDQSVLLLKSGNDMTHKDVIQKLQTYDTTGINTFWSYNSSTAEQVFDNSGVVVVSNGFIYENEVYSVGPGESSQSVRSKSIVWRSLHHNVEEVRQRSVSQSAPLDRQSQSKPTQTNVGISVKTRKHFPETWLWTSMQTGSNGCAVIKSTIPDTITSWFISAFAMHMEAGLGIAPTPTKVTVFRPFFIKLSLPYSIIRGETVAIEAIVFNYTTKPIQSEVVFDNKKQEFEFSHRLHTKGVNVSEMRQLVSIPANDGVLVTFTITPKTMGYIDIKLTATSAMAGDSVLKKLLVKPEGQTQHFNQSVLVDLKESANILTKN</sequence>
<dbReference type="InterPro" id="IPR013783">
    <property type="entry name" value="Ig-like_fold"/>
</dbReference>
<reference evidence="9" key="1">
    <citation type="submission" date="2020-11" db="EMBL/GenBank/DDBJ databases">
        <authorList>
            <person name="Tran Van P."/>
        </authorList>
    </citation>
    <scope>NUCLEOTIDE SEQUENCE</scope>
</reference>
<dbReference type="Proteomes" id="UP000728032">
    <property type="component" value="Unassembled WGS sequence"/>
</dbReference>
<proteinExistence type="inferred from homology"/>
<dbReference type="Gene3D" id="2.20.130.20">
    <property type="match status" value="1"/>
</dbReference>
<evidence type="ECO:0000256" key="6">
    <source>
        <dbReference type="SAM" id="SignalP"/>
    </source>
</evidence>
<dbReference type="InterPro" id="IPR001599">
    <property type="entry name" value="Macroglobln_a2"/>
</dbReference>
<evidence type="ECO:0000256" key="5">
    <source>
        <dbReference type="SAM" id="MobiDB-lite"/>
    </source>
</evidence>
<dbReference type="Pfam" id="PF03227">
    <property type="entry name" value="GILT"/>
    <property type="match status" value="1"/>
</dbReference>
<dbReference type="Gene3D" id="2.60.40.1930">
    <property type="match status" value="1"/>
</dbReference>
<dbReference type="Gene3D" id="6.20.50.160">
    <property type="match status" value="1"/>
</dbReference>
<dbReference type="Gene3D" id="2.60.40.2950">
    <property type="match status" value="1"/>
</dbReference>
<dbReference type="EMBL" id="OC925244">
    <property type="protein sequence ID" value="CAD7656022.1"/>
    <property type="molecule type" value="Genomic_DNA"/>
</dbReference>
<dbReference type="PANTHER" id="PTHR11412">
    <property type="entry name" value="MACROGLOBULIN / COMPLEMENT"/>
    <property type="match status" value="1"/>
</dbReference>
<dbReference type="Gene3D" id="2.60.40.10">
    <property type="entry name" value="Immunoglobulins"/>
    <property type="match status" value="1"/>
</dbReference>
<name>A0A7R9M9K9_9ACAR</name>
<dbReference type="InterPro" id="IPR050473">
    <property type="entry name" value="A2M/Complement_sys"/>
</dbReference>
<evidence type="ECO:0000256" key="3">
    <source>
        <dbReference type="ARBA" id="ARBA00022966"/>
    </source>
</evidence>
<dbReference type="SMART" id="SM01360">
    <property type="entry name" value="A2M"/>
    <property type="match status" value="1"/>
</dbReference>
<feature type="domain" description="Alpha-2-macroglobulin bait region" evidence="7">
    <location>
        <begin position="189"/>
        <end position="334"/>
    </location>
</feature>
<dbReference type="GO" id="GO:0004866">
    <property type="term" value="F:endopeptidase inhibitor activity"/>
    <property type="evidence" value="ECO:0007669"/>
    <property type="project" value="InterPro"/>
</dbReference>
<dbReference type="SMART" id="SM01359">
    <property type="entry name" value="A2M_N_2"/>
    <property type="match status" value="1"/>
</dbReference>
<organism evidence="9">
    <name type="scientific">Oppiella nova</name>
    <dbReference type="NCBI Taxonomy" id="334625"/>
    <lineage>
        <taxon>Eukaryota</taxon>
        <taxon>Metazoa</taxon>
        <taxon>Ecdysozoa</taxon>
        <taxon>Arthropoda</taxon>
        <taxon>Chelicerata</taxon>
        <taxon>Arachnida</taxon>
        <taxon>Acari</taxon>
        <taxon>Acariformes</taxon>
        <taxon>Sarcoptiformes</taxon>
        <taxon>Oribatida</taxon>
        <taxon>Brachypylina</taxon>
        <taxon>Oppioidea</taxon>
        <taxon>Oppiidae</taxon>
        <taxon>Oppiella</taxon>
    </lineage>
</organism>
<feature type="domain" description="Alpha-2-macroglobulin" evidence="8">
    <location>
        <begin position="456"/>
        <end position="547"/>
    </location>
</feature>
<feature type="non-terminal residue" evidence="9">
    <location>
        <position position="1"/>
    </location>
</feature>
<dbReference type="Pfam" id="PF00207">
    <property type="entry name" value="A2M"/>
    <property type="match status" value="1"/>
</dbReference>
<evidence type="ECO:0000259" key="8">
    <source>
        <dbReference type="SMART" id="SM01360"/>
    </source>
</evidence>
<dbReference type="Pfam" id="PF07703">
    <property type="entry name" value="A2M_BRD"/>
    <property type="match status" value="1"/>
</dbReference>
<dbReference type="GO" id="GO:0016671">
    <property type="term" value="F:oxidoreductase activity, acting on a sulfur group of donors, disulfide as acceptor"/>
    <property type="evidence" value="ECO:0007669"/>
    <property type="project" value="InterPro"/>
</dbReference>
<feature type="signal peptide" evidence="6">
    <location>
        <begin position="1"/>
        <end position="22"/>
    </location>
</feature>
<dbReference type="AlphaFoldDB" id="A0A7R9M9K9"/>
<keyword evidence="10" id="KW-1185">Reference proteome</keyword>
<keyword evidence="3" id="KW-0882">Thioester bond</keyword>
<dbReference type="InterPro" id="IPR004911">
    <property type="entry name" value="Interferon-induced_GILT"/>
</dbReference>
<evidence type="ECO:0000256" key="2">
    <source>
        <dbReference type="ARBA" id="ARBA00022729"/>
    </source>
</evidence>
<dbReference type="InterPro" id="IPR011625">
    <property type="entry name" value="A2M_N_BRD"/>
</dbReference>
<evidence type="ECO:0000259" key="7">
    <source>
        <dbReference type="SMART" id="SM01359"/>
    </source>
</evidence>
<keyword evidence="2 6" id="KW-0732">Signal</keyword>